<gene>
    <name evidence="2" type="ORF">ACEZDJ_03550</name>
</gene>
<organism evidence="2 3">
    <name type="scientific">Streptacidiphilus cavernicola</name>
    <dbReference type="NCBI Taxonomy" id="3342716"/>
    <lineage>
        <taxon>Bacteria</taxon>
        <taxon>Bacillati</taxon>
        <taxon>Actinomycetota</taxon>
        <taxon>Actinomycetes</taxon>
        <taxon>Kitasatosporales</taxon>
        <taxon>Streptomycetaceae</taxon>
        <taxon>Streptacidiphilus</taxon>
    </lineage>
</organism>
<feature type="compositionally biased region" description="Low complexity" evidence="1">
    <location>
        <begin position="858"/>
        <end position="878"/>
    </location>
</feature>
<name>A0ABV6UFW9_9ACTN</name>
<feature type="region of interest" description="Disordered" evidence="1">
    <location>
        <begin position="840"/>
        <end position="899"/>
    </location>
</feature>
<dbReference type="EMBL" id="JBHEZZ010000002">
    <property type="protein sequence ID" value="MFC1400360.1"/>
    <property type="molecule type" value="Genomic_DNA"/>
</dbReference>
<dbReference type="RefSeq" id="WP_030261137.1">
    <property type="nucleotide sequence ID" value="NZ_JBHEZZ010000002.1"/>
</dbReference>
<evidence type="ECO:0008006" key="4">
    <source>
        <dbReference type="Google" id="ProtNLM"/>
    </source>
</evidence>
<keyword evidence="3" id="KW-1185">Reference proteome</keyword>
<comment type="caution">
    <text evidence="2">The sequence shown here is derived from an EMBL/GenBank/DDBJ whole genome shotgun (WGS) entry which is preliminary data.</text>
</comment>
<dbReference type="Proteomes" id="UP001592528">
    <property type="component" value="Unassembled WGS sequence"/>
</dbReference>
<evidence type="ECO:0000313" key="3">
    <source>
        <dbReference type="Proteomes" id="UP001592528"/>
    </source>
</evidence>
<protein>
    <recommendedName>
        <fullName evidence="4">AAA family ATPase</fullName>
    </recommendedName>
</protein>
<accession>A0ABV6UFW9</accession>
<reference evidence="2 3" key="1">
    <citation type="submission" date="2024-09" db="EMBL/GenBank/DDBJ databases">
        <authorList>
            <person name="Lee S.D."/>
        </authorList>
    </citation>
    <scope>NUCLEOTIDE SEQUENCE [LARGE SCALE GENOMIC DNA]</scope>
    <source>
        <strain evidence="2 3">N1-5</strain>
    </source>
</reference>
<evidence type="ECO:0000313" key="2">
    <source>
        <dbReference type="EMBL" id="MFC1400360.1"/>
    </source>
</evidence>
<evidence type="ECO:0000256" key="1">
    <source>
        <dbReference type="SAM" id="MobiDB-lite"/>
    </source>
</evidence>
<proteinExistence type="predicted"/>
<sequence length="977" mass="106748">MTTAYPHWADVLTLRPEITDADGQIADLQMSLYSAVYTDRNVPYTDPVYYAEITEPTPRLVQFMSTVARRLGTRTRGGKALFHLDQGMGGGKSHALVGLYHLANSSHAFLATELGQRVLREGEQNGAPLDLDGARVVVLSADNMTPGATSPEFGPATTLFERFLWSLFRGDRDRYAHHLAEGSNKAALARALEAVHGPVLILLDELMQYALDLADKKHIATMPGEKVFLDSLMDAVDEVPQVAFVIVMIRSDRDDRGYPAEAESLRTFVTSGIERNGIGDSVTEPQDFSAIIRRRLFQPADTTPVRAVAMAWAEHAGPAWTEQVFERLGARRGLGGLTERLAASYPFSPDVMALVRDDWSRHAGFQRVRSTVEIFSATAYYWAREHQAGRWTPELIGVGDLPLHVAIENILSSGLLHGNERVIQGFRQVAATDITTKDGTRGRARALDTVLADRGIDTGQPSTSLRMATALFCYSLVPRDQAKRGATKPELLASVYSPGIEFNSAEEVFNLLISDDEGLGALEVTDSASGRGTARFHLAIAQTLRMFYKQAKSSVTASDRDAYLWDRAKMIARSSQGPFDQIIPVANTPGALLSQVFSDVDQNSKTRLVVLDPSRWTLHNGRDTPTRAEVSALLGVGDHSLPVDNGASCVVACVNTQRRDTVRKRAIEVLAWRSVISQLDQDDDKRPEAQAELRAATQRVDDDLQKAFQHFAYLTRTDQTEVEWQRFDDDGKTALKGGHVWDTLVNHSRAVHPGRLSGTYLKTLLSKIARDLTLKEIGQQFYKNPAFPLVPSVDDIRRAVHQTLTGADSFQVIDGEGSPQHISSPDELSIGSMELRLRRAPQPKTDGSPKPPLDAGTSSGPAGEASNASGSGSGRADSPTNRPAGPPSATEPAVSAPPEYHRYRLEIPNRSMASTDARRTVANLLQEVLDLVDPEIGGDIQLLDLQLTLTAAPAAVEKVESTADAANADWEEEALDF</sequence>